<proteinExistence type="predicted"/>
<evidence type="ECO:0000313" key="2">
    <source>
        <dbReference type="Proteomes" id="UP000315295"/>
    </source>
</evidence>
<gene>
    <name evidence="1" type="ORF">C1H46_043654</name>
</gene>
<organism evidence="1 2">
    <name type="scientific">Malus baccata</name>
    <name type="common">Siberian crab apple</name>
    <name type="synonym">Pyrus baccata</name>
    <dbReference type="NCBI Taxonomy" id="106549"/>
    <lineage>
        <taxon>Eukaryota</taxon>
        <taxon>Viridiplantae</taxon>
        <taxon>Streptophyta</taxon>
        <taxon>Embryophyta</taxon>
        <taxon>Tracheophyta</taxon>
        <taxon>Spermatophyta</taxon>
        <taxon>Magnoliopsida</taxon>
        <taxon>eudicotyledons</taxon>
        <taxon>Gunneridae</taxon>
        <taxon>Pentapetalae</taxon>
        <taxon>rosids</taxon>
        <taxon>fabids</taxon>
        <taxon>Rosales</taxon>
        <taxon>Rosaceae</taxon>
        <taxon>Amygdaloideae</taxon>
        <taxon>Maleae</taxon>
        <taxon>Malus</taxon>
    </lineage>
</organism>
<accession>A0A540KA51</accession>
<comment type="caution">
    <text evidence="1">The sequence shown here is derived from an EMBL/GenBank/DDBJ whole genome shotgun (WGS) entry which is preliminary data.</text>
</comment>
<protein>
    <submittedName>
        <fullName evidence="1">Uncharacterized protein</fullName>
    </submittedName>
</protein>
<dbReference type="EMBL" id="VIEB01001676">
    <property type="protein sequence ID" value="TQD70812.1"/>
    <property type="molecule type" value="Genomic_DNA"/>
</dbReference>
<dbReference type="Proteomes" id="UP000315295">
    <property type="component" value="Unassembled WGS sequence"/>
</dbReference>
<sequence length="89" mass="10364">MTKKKDTKQSVNVCSGTIGYLKVLLLSKPKLNEFREIQSKFDLHTMMNMVESQPITLNTYKAEQFVDKSTGQLGYKQETKFIYTDKYEN</sequence>
<name>A0A540KA51_MALBA</name>
<evidence type="ECO:0000313" key="1">
    <source>
        <dbReference type="EMBL" id="TQD70812.1"/>
    </source>
</evidence>
<dbReference type="AlphaFoldDB" id="A0A540KA51"/>
<keyword evidence="2" id="KW-1185">Reference proteome</keyword>
<reference evidence="1 2" key="1">
    <citation type="journal article" date="2019" name="G3 (Bethesda)">
        <title>Sequencing of a Wild Apple (Malus baccata) Genome Unravels the Differences Between Cultivated and Wild Apple Species Regarding Disease Resistance and Cold Tolerance.</title>
        <authorList>
            <person name="Chen X."/>
        </authorList>
    </citation>
    <scope>NUCLEOTIDE SEQUENCE [LARGE SCALE GENOMIC DNA]</scope>
    <source>
        <strain evidence="2">cv. Shandingzi</strain>
        <tissue evidence="1">Leaves</tissue>
    </source>
</reference>